<gene>
    <name evidence="1" type="ORF">EAO28_07685</name>
</gene>
<dbReference type="EMBL" id="RCZY01000002">
    <property type="protein sequence ID" value="RRE43356.1"/>
    <property type="molecule type" value="Genomic_DNA"/>
</dbReference>
<evidence type="ECO:0000313" key="2">
    <source>
        <dbReference type="Proteomes" id="UP000272440"/>
    </source>
</evidence>
<dbReference type="AlphaFoldDB" id="A0A3P2EGJ3"/>
<protein>
    <submittedName>
        <fullName evidence="1">Uncharacterized protein</fullName>
    </submittedName>
</protein>
<evidence type="ECO:0000313" key="1">
    <source>
        <dbReference type="EMBL" id="RRE43356.1"/>
    </source>
</evidence>
<name>A0A3P2EGJ3_KLEPN</name>
<sequence length="76" mass="8428">MVWGVLMSDYMSYKMAVGAVRSGAERIRRIDWVDTTYVSAAAVDDPSNAPLVLFTNGVESDYSPTDDDRAGDWICF</sequence>
<comment type="caution">
    <text evidence="1">The sequence shown here is derived from an EMBL/GenBank/DDBJ whole genome shotgun (WGS) entry which is preliminary data.</text>
</comment>
<dbReference type="Proteomes" id="UP000272440">
    <property type="component" value="Unassembled WGS sequence"/>
</dbReference>
<accession>A0A3P2EGJ3</accession>
<organism evidence="1 2">
    <name type="scientific">Klebsiella pneumoniae</name>
    <dbReference type="NCBI Taxonomy" id="573"/>
    <lineage>
        <taxon>Bacteria</taxon>
        <taxon>Pseudomonadati</taxon>
        <taxon>Pseudomonadota</taxon>
        <taxon>Gammaproteobacteria</taxon>
        <taxon>Enterobacterales</taxon>
        <taxon>Enterobacteriaceae</taxon>
        <taxon>Klebsiella/Raoultella group</taxon>
        <taxon>Klebsiella</taxon>
        <taxon>Klebsiella pneumoniae complex</taxon>
    </lineage>
</organism>
<proteinExistence type="predicted"/>
<reference evidence="1 2" key="1">
    <citation type="journal article" date="2019" name="Antimicrob. Agents Chemother.">
        <title>Applying Rapid Whole Genome Sequencing to Predict Phenotypic Antimicrobial Susceptibility Testing Results Among Carbapenem-Resistant Klebsiella pneumoniae Clinical Isolates.</title>
        <authorList>
            <person name="Tamma P.D."/>
            <person name="Fan Y."/>
            <person name="Bergman Y."/>
            <person name="Pertea G."/>
            <person name="Kazmi A."/>
            <person name="Lewis S."/>
            <person name="Carroll K.C."/>
            <person name="Schatz M.C."/>
            <person name="Timp W."/>
            <person name="Simner P.J."/>
        </authorList>
    </citation>
    <scope>NUCLEOTIDE SEQUENCE [LARGE SCALE GENOMIC DNA]</scope>
    <source>
        <strain evidence="1 2">KLPN_33</strain>
    </source>
</reference>